<reference evidence="1" key="1">
    <citation type="submission" date="2019-10" db="EMBL/GenBank/DDBJ databases">
        <title>Bird 10,000 Genomes (B10K) Project - Family phase.</title>
        <authorList>
            <person name="Zhang G."/>
        </authorList>
    </citation>
    <scope>NUCLEOTIDE SEQUENCE</scope>
    <source>
        <strain evidence="1">B10K-DU-002-53</strain>
        <tissue evidence="1">Muscle</tissue>
    </source>
</reference>
<dbReference type="AlphaFoldDB" id="A0A851FRI6"/>
<name>A0A851FRI6_PITSO</name>
<organism evidence="1 2">
    <name type="scientific">Pitta sordida</name>
    <name type="common">Hooded pitta</name>
    <dbReference type="NCBI Taxonomy" id="9163"/>
    <lineage>
        <taxon>Eukaryota</taxon>
        <taxon>Metazoa</taxon>
        <taxon>Chordata</taxon>
        <taxon>Craniata</taxon>
        <taxon>Vertebrata</taxon>
        <taxon>Euteleostomi</taxon>
        <taxon>Archelosauria</taxon>
        <taxon>Archosauria</taxon>
        <taxon>Dinosauria</taxon>
        <taxon>Saurischia</taxon>
        <taxon>Theropoda</taxon>
        <taxon>Coelurosauria</taxon>
        <taxon>Aves</taxon>
        <taxon>Neognathae</taxon>
        <taxon>Neoaves</taxon>
        <taxon>Telluraves</taxon>
        <taxon>Australaves</taxon>
        <taxon>Passeriformes</taxon>
        <taxon>Pittidae</taxon>
        <taxon>Pitta</taxon>
    </lineage>
</organism>
<evidence type="ECO:0000313" key="2">
    <source>
        <dbReference type="Proteomes" id="UP000633448"/>
    </source>
</evidence>
<dbReference type="GO" id="GO:0051225">
    <property type="term" value="P:spindle assembly"/>
    <property type="evidence" value="ECO:0007669"/>
    <property type="project" value="InterPro"/>
</dbReference>
<dbReference type="GO" id="GO:0070652">
    <property type="term" value="C:HAUS complex"/>
    <property type="evidence" value="ECO:0007669"/>
    <property type="project" value="InterPro"/>
</dbReference>
<protein>
    <submittedName>
        <fullName evidence="1">HAUS6 protein</fullName>
    </submittedName>
</protein>
<gene>
    <name evidence="1" type="primary">Haus6_1</name>
    <name evidence="1" type="ORF">PITSOR_R15025</name>
</gene>
<keyword evidence="2" id="KW-1185">Reference proteome</keyword>
<dbReference type="GO" id="GO:1990498">
    <property type="term" value="C:mitotic spindle microtubule"/>
    <property type="evidence" value="ECO:0007669"/>
    <property type="project" value="TreeGrafter"/>
</dbReference>
<dbReference type="GO" id="GO:0008017">
    <property type="term" value="F:microtubule binding"/>
    <property type="evidence" value="ECO:0007669"/>
    <property type="project" value="TreeGrafter"/>
</dbReference>
<sequence>SCAYRMKQNYQSKRDTNERIQKVCSMWALIVEMLTSLEKDKAVVGSVLEDCVHQCVLDGTNIFLSAPGLLAQRLERNKQELLMGNLYEGGKLNFLAVIQLLNEALRVLRDEHCQSELKELHRITDIVTSCHKALQRLNTKRLEREQHFAAICESISRKHEDWETKWETFIGQCPSDLILKEVLVSTVHFI</sequence>
<dbReference type="PANTHER" id="PTHR16151:SF2">
    <property type="entry name" value="HAUS AUGMIN-LIKE COMPLEX SUBUNIT 6"/>
    <property type="match status" value="1"/>
</dbReference>
<comment type="caution">
    <text evidence="1">The sequence shown here is derived from an EMBL/GenBank/DDBJ whole genome shotgun (WGS) entry which is preliminary data.</text>
</comment>
<accession>A0A851FRI6</accession>
<feature type="non-terminal residue" evidence="1">
    <location>
        <position position="190"/>
    </location>
</feature>
<dbReference type="Proteomes" id="UP000633448">
    <property type="component" value="Unassembled WGS sequence"/>
</dbReference>
<evidence type="ECO:0000313" key="1">
    <source>
        <dbReference type="EMBL" id="NWI96705.1"/>
    </source>
</evidence>
<proteinExistence type="predicted"/>
<dbReference type="PANTHER" id="PTHR16151">
    <property type="entry name" value="HAUS AUGMIN-LIKE COMPLEX SUBUNIT 6"/>
    <property type="match status" value="1"/>
</dbReference>
<feature type="non-terminal residue" evidence="1">
    <location>
        <position position="1"/>
    </location>
</feature>
<dbReference type="InterPro" id="IPR026797">
    <property type="entry name" value="HAUS_6"/>
</dbReference>
<dbReference type="EMBL" id="WEKX01026582">
    <property type="protein sequence ID" value="NWI96705.1"/>
    <property type="molecule type" value="Genomic_DNA"/>
</dbReference>
<dbReference type="OrthoDB" id="5575722at2759"/>